<feature type="transmembrane region" description="Helical" evidence="1">
    <location>
        <begin position="146"/>
        <end position="170"/>
    </location>
</feature>
<dbReference type="Proteomes" id="UP000473681">
    <property type="component" value="Unassembled WGS sequence"/>
</dbReference>
<evidence type="ECO:0000256" key="1">
    <source>
        <dbReference type="SAM" id="Phobius"/>
    </source>
</evidence>
<dbReference type="RefSeq" id="WP_012450598.1">
    <property type="nucleotide sequence ID" value="NZ_CP010520.1"/>
</dbReference>
<keyword evidence="1" id="KW-0812">Transmembrane</keyword>
<evidence type="ECO:0000313" key="3">
    <source>
        <dbReference type="EMBL" id="NFN36156.1"/>
    </source>
</evidence>
<evidence type="ECO:0000313" key="5">
    <source>
        <dbReference type="Proteomes" id="UP000476820"/>
    </source>
</evidence>
<feature type="transmembrane region" description="Helical" evidence="1">
    <location>
        <begin position="89"/>
        <end position="115"/>
    </location>
</feature>
<feature type="transmembrane region" description="Helical" evidence="1">
    <location>
        <begin position="182"/>
        <end position="206"/>
    </location>
</feature>
<dbReference type="AlphaFoldDB" id="A0A0L9YAF4"/>
<feature type="transmembrane region" description="Helical" evidence="1">
    <location>
        <begin position="226"/>
        <end position="248"/>
    </location>
</feature>
<keyword evidence="1" id="KW-0472">Membrane</keyword>
<reference evidence="4 5" key="1">
    <citation type="submission" date="2019-04" db="EMBL/GenBank/DDBJ databases">
        <title>Genome sequencing of Clostridium botulinum Groups I-IV and Clostridium butyricum.</title>
        <authorList>
            <person name="Brunt J."/>
            <person name="Van Vliet A.H.M."/>
            <person name="Stringer S.C."/>
            <person name="Carter A.T."/>
            <person name="Peck M.W."/>
        </authorList>
    </citation>
    <scope>NUCLEOTIDE SEQUENCE [LARGE SCALE GENOMIC DNA]</scope>
    <source>
        <strain evidence="2 5">1605</strain>
        <strain evidence="3 4">CB-K-33E</strain>
    </source>
</reference>
<dbReference type="Proteomes" id="UP000476820">
    <property type="component" value="Unassembled WGS sequence"/>
</dbReference>
<evidence type="ECO:0000313" key="4">
    <source>
        <dbReference type="Proteomes" id="UP000473681"/>
    </source>
</evidence>
<dbReference type="OrthoDB" id="1706121at2"/>
<sequence>MINLVKSEVRKILGKKSILVLWALLLGFGFILIGDFEILETYADIFYKIEGTIPLIGLVMFIAISGNYTKEYESNMVGLINTTKNGKKYITIAKAIAAGISLSLINVSFTLLVGLKGFAFEGFKNLNDPIKKLWYFGNSGSEITVLQMYIIVLVSVTLGSFLFAQIGLTLSSAFKSATIPFILGGAIMAIPFLLQGFVSKSILNFVALTPNWVMMSQLMVRYQIPVLYRGLAVLISISLIILLPLVAYKNFTNSKRL</sequence>
<comment type="caution">
    <text evidence="2">The sequence shown here is derived from an EMBL/GenBank/DDBJ whole genome shotgun (WGS) entry which is preliminary data.</text>
</comment>
<organism evidence="2 5">
    <name type="scientific">Clostridium botulinum</name>
    <dbReference type="NCBI Taxonomy" id="1491"/>
    <lineage>
        <taxon>Bacteria</taxon>
        <taxon>Bacillati</taxon>
        <taxon>Bacillota</taxon>
        <taxon>Clostridia</taxon>
        <taxon>Eubacteriales</taxon>
        <taxon>Clostridiaceae</taxon>
        <taxon>Clostridium</taxon>
    </lineage>
</organism>
<accession>A0A0L9YAF4</accession>
<feature type="transmembrane region" description="Helical" evidence="1">
    <location>
        <begin position="12"/>
        <end position="33"/>
    </location>
</feature>
<dbReference type="EMBL" id="SWOV01000014">
    <property type="protein sequence ID" value="NFF87595.1"/>
    <property type="molecule type" value="Genomic_DNA"/>
</dbReference>
<protein>
    <submittedName>
        <fullName evidence="2">ABC transporter permease</fullName>
    </submittedName>
</protein>
<evidence type="ECO:0000313" key="2">
    <source>
        <dbReference type="EMBL" id="NFF87595.1"/>
    </source>
</evidence>
<keyword evidence="1" id="KW-1133">Transmembrane helix</keyword>
<dbReference type="EMBL" id="SWVK01000020">
    <property type="protein sequence ID" value="NFN36156.1"/>
    <property type="molecule type" value="Genomic_DNA"/>
</dbReference>
<gene>
    <name evidence="2" type="ORF">FC774_06875</name>
    <name evidence="3" type="ORF">FDB51_13750</name>
</gene>
<name>A0A0L9YAF4_CLOBO</name>
<feature type="transmembrane region" description="Helical" evidence="1">
    <location>
        <begin position="45"/>
        <end position="68"/>
    </location>
</feature>
<proteinExistence type="predicted"/>